<organism evidence="13 14">
    <name type="scientific">Apophysomyces ossiformis</name>
    <dbReference type="NCBI Taxonomy" id="679940"/>
    <lineage>
        <taxon>Eukaryota</taxon>
        <taxon>Fungi</taxon>
        <taxon>Fungi incertae sedis</taxon>
        <taxon>Mucoromycota</taxon>
        <taxon>Mucoromycotina</taxon>
        <taxon>Mucoromycetes</taxon>
        <taxon>Mucorales</taxon>
        <taxon>Mucorineae</taxon>
        <taxon>Mucoraceae</taxon>
        <taxon>Apophysomyces</taxon>
    </lineage>
</organism>
<dbReference type="FunFam" id="1.10.390.10:FF:000011">
    <property type="entry name" value="Transcription initiation factor TFIID subunit"/>
    <property type="match status" value="1"/>
</dbReference>
<feature type="domain" description="Bromo" evidence="12">
    <location>
        <begin position="1717"/>
        <end position="1787"/>
    </location>
</feature>
<feature type="region of interest" description="Disordered" evidence="11">
    <location>
        <begin position="1514"/>
        <end position="1592"/>
    </location>
</feature>
<dbReference type="PROSITE" id="PS50014">
    <property type="entry name" value="BROMODOMAIN_2"/>
    <property type="match status" value="6"/>
</dbReference>
<feature type="compositionally biased region" description="Low complexity" evidence="11">
    <location>
        <begin position="1171"/>
        <end position="1191"/>
    </location>
</feature>
<dbReference type="InterPro" id="IPR057345">
    <property type="entry name" value="Ig-like_TAF2"/>
</dbReference>
<dbReference type="Gene3D" id="1.10.390.10">
    <property type="entry name" value="Neutral Protease Domain 2"/>
    <property type="match status" value="1"/>
</dbReference>
<keyword evidence="5 10" id="KW-0103">Bromodomain</keyword>
<keyword evidence="6" id="KW-0804">Transcription</keyword>
<keyword evidence="14" id="KW-1185">Reference proteome</keyword>
<dbReference type="SUPFAM" id="SSF55486">
    <property type="entry name" value="Metalloproteases ('zincins'), catalytic domain"/>
    <property type="match status" value="1"/>
</dbReference>
<dbReference type="InterPro" id="IPR036427">
    <property type="entry name" value="Bromodomain-like_sf"/>
</dbReference>
<dbReference type="Pfam" id="PF00439">
    <property type="entry name" value="Bromodomain"/>
    <property type="match status" value="6"/>
</dbReference>
<dbReference type="Proteomes" id="UP000605846">
    <property type="component" value="Unassembled WGS sequence"/>
</dbReference>
<feature type="compositionally biased region" description="Low complexity" evidence="11">
    <location>
        <begin position="1835"/>
        <end position="1850"/>
    </location>
</feature>
<reference evidence="13" key="1">
    <citation type="submission" date="2020-01" db="EMBL/GenBank/DDBJ databases">
        <title>Genome Sequencing of Three Apophysomyces-Like Fungal Strains Confirms a Novel Fungal Genus in the Mucoromycota with divergent Burkholderia-like Endosymbiotic Bacteria.</title>
        <authorList>
            <person name="Stajich J.E."/>
            <person name="Macias A.M."/>
            <person name="Carter-House D."/>
            <person name="Lovett B."/>
            <person name="Kasson L.R."/>
            <person name="Berry K."/>
            <person name="Grigoriev I."/>
            <person name="Chang Y."/>
            <person name="Spatafora J."/>
            <person name="Kasson M.T."/>
        </authorList>
    </citation>
    <scope>NUCLEOTIDE SEQUENCE</scope>
    <source>
        <strain evidence="13">NRRL A-21654</strain>
    </source>
</reference>
<comment type="function">
    <text evidence="8">Functions as a component of the DNA-binding general transcription factor complex TFIID. Binding of TFIID to a promoter (with or without TATA element) is the initial step in pre-initiation complex (PIC) formation. TFIID plays a key role in the regulation of gene expression by RNA polymerase II through different activities such as transcription activator interaction, core promoter recognition and selectivity, TFIIA and TFIIB interaction, chromatin modification (histone acetylation by TAF1), facilitation of DNA opening and initiation of transcription.</text>
</comment>
<dbReference type="Pfam" id="PF25577">
    <property type="entry name" value="TPR_TAF2_C"/>
    <property type="match status" value="1"/>
</dbReference>
<feature type="domain" description="Bromo" evidence="12">
    <location>
        <begin position="1413"/>
        <end position="1485"/>
    </location>
</feature>
<comment type="subcellular location">
    <subcellularLocation>
        <location evidence="1">Nucleus</location>
    </subcellularLocation>
</comment>
<dbReference type="CDD" id="cd04369">
    <property type="entry name" value="Bromodomain"/>
    <property type="match status" value="2"/>
</dbReference>
<evidence type="ECO:0000256" key="11">
    <source>
        <dbReference type="SAM" id="MobiDB-lite"/>
    </source>
</evidence>
<evidence type="ECO:0000256" key="7">
    <source>
        <dbReference type="ARBA" id="ARBA00023242"/>
    </source>
</evidence>
<feature type="compositionally biased region" description="Basic and acidic residues" evidence="11">
    <location>
        <begin position="2134"/>
        <end position="2146"/>
    </location>
</feature>
<evidence type="ECO:0000256" key="4">
    <source>
        <dbReference type="ARBA" id="ARBA00023015"/>
    </source>
</evidence>
<dbReference type="InterPro" id="IPR057991">
    <property type="entry name" value="TPR_TAF2_C"/>
</dbReference>
<feature type="compositionally biased region" description="Basic and acidic residues" evidence="11">
    <location>
        <begin position="1851"/>
        <end position="1863"/>
    </location>
</feature>
<feature type="compositionally biased region" description="Low complexity" evidence="11">
    <location>
        <begin position="1082"/>
        <end position="1127"/>
    </location>
</feature>
<dbReference type="Gene3D" id="2.60.40.1730">
    <property type="entry name" value="tricorn interacting facor f3 domain"/>
    <property type="match status" value="1"/>
</dbReference>
<feature type="compositionally biased region" description="Basic and acidic residues" evidence="11">
    <location>
        <begin position="1390"/>
        <end position="1400"/>
    </location>
</feature>
<evidence type="ECO:0000259" key="12">
    <source>
        <dbReference type="PROSITE" id="PS50014"/>
    </source>
</evidence>
<feature type="domain" description="Bromo" evidence="12">
    <location>
        <begin position="1605"/>
        <end position="1677"/>
    </location>
</feature>
<dbReference type="OrthoDB" id="308861at2759"/>
<feature type="compositionally biased region" description="Polar residues" evidence="11">
    <location>
        <begin position="1991"/>
        <end position="2004"/>
    </location>
</feature>
<evidence type="ECO:0000256" key="6">
    <source>
        <dbReference type="ARBA" id="ARBA00023163"/>
    </source>
</evidence>
<feature type="compositionally biased region" description="Pro residues" evidence="11">
    <location>
        <begin position="1350"/>
        <end position="1366"/>
    </location>
</feature>
<evidence type="ECO:0000256" key="8">
    <source>
        <dbReference type="ARBA" id="ARBA00025346"/>
    </source>
</evidence>
<dbReference type="Gene3D" id="1.20.920.10">
    <property type="entry name" value="Bromodomain-like"/>
    <property type="match status" value="6"/>
</dbReference>
<dbReference type="SMART" id="SM00297">
    <property type="entry name" value="BROMO"/>
    <property type="match status" value="6"/>
</dbReference>
<feature type="region of interest" description="Disordered" evidence="11">
    <location>
        <begin position="1986"/>
        <end position="2020"/>
    </location>
</feature>
<evidence type="ECO:0000313" key="13">
    <source>
        <dbReference type="EMBL" id="KAF7727505.1"/>
    </source>
</evidence>
<dbReference type="InterPro" id="IPR027268">
    <property type="entry name" value="Peptidase_M4/M1_CTD_sf"/>
</dbReference>
<evidence type="ECO:0000256" key="9">
    <source>
        <dbReference type="ARBA" id="ARBA00076306"/>
    </source>
</evidence>
<feature type="region of interest" description="Disordered" evidence="11">
    <location>
        <begin position="2134"/>
        <end position="2161"/>
    </location>
</feature>
<dbReference type="PROSITE" id="PS00633">
    <property type="entry name" value="BROMODOMAIN_1"/>
    <property type="match status" value="4"/>
</dbReference>
<accession>A0A8H7BP87</accession>
<dbReference type="GO" id="GO:0006367">
    <property type="term" value="P:transcription initiation at RNA polymerase II promoter"/>
    <property type="evidence" value="ECO:0007669"/>
    <property type="project" value="TreeGrafter"/>
</dbReference>
<dbReference type="GO" id="GO:0006325">
    <property type="term" value="P:chromatin organization"/>
    <property type="evidence" value="ECO:0007669"/>
    <property type="project" value="UniProtKB-ARBA"/>
</dbReference>
<keyword evidence="7" id="KW-0539">Nucleus</keyword>
<comment type="caution">
    <text evidence="13">The sequence shown here is derived from an EMBL/GenBank/DDBJ whole genome shotgun (WGS) entry which is preliminary data.</text>
</comment>
<dbReference type="GO" id="GO:0000976">
    <property type="term" value="F:transcription cis-regulatory region binding"/>
    <property type="evidence" value="ECO:0007669"/>
    <property type="project" value="TreeGrafter"/>
</dbReference>
<dbReference type="PANTHER" id="PTHR15137">
    <property type="entry name" value="TRANSCRIPTION INITIATION FACTOR TFIID"/>
    <property type="match status" value="1"/>
</dbReference>
<feature type="region of interest" description="Disordered" evidence="11">
    <location>
        <begin position="1342"/>
        <end position="1400"/>
    </location>
</feature>
<feature type="region of interest" description="Disordered" evidence="11">
    <location>
        <begin position="1807"/>
        <end position="1877"/>
    </location>
</feature>
<feature type="domain" description="Bromo" evidence="12">
    <location>
        <begin position="1243"/>
        <end position="1315"/>
    </location>
</feature>
<protein>
    <recommendedName>
        <fullName evidence="3">Transcription initiation factor TFIID subunit 2</fullName>
    </recommendedName>
    <alternativeName>
        <fullName evidence="9">TBP-associated factor 2</fullName>
    </alternativeName>
</protein>
<dbReference type="GO" id="GO:0005669">
    <property type="term" value="C:transcription factor TFIID complex"/>
    <property type="evidence" value="ECO:0007669"/>
    <property type="project" value="InterPro"/>
</dbReference>
<sequence>MTESEAQMISNDVFLHSSTELQDDVATSEKTTPIPTMSPPPSYAPLTIRIDYILENPRYGVMFVEKDDDVAPYRSNHIYTVNQPLPGATRLWLPCIDRISERCTWDMEFIVPRKMGATMVEYDAEGPLDDEDATVVVCSGEVMEQILHPTDASKKIVHYSLSVPTSAPFIAFAIGPFEMIKLSPSQLQEEVLSATDLDENQQQSLMAEINMMSNIYAFALPGMEEDLSAMHFYAQEYGSYPFSDFKLVFVEDAWNDSTASASLAICSSALLHPPEIIDQTYSTRRILSLALAKQWFGIHIIQKSWPDTWLVCGLAHLMASLFIKRHLGNNEYRLRLKRDMELCCSLDINRAPLYNPALPSPLDPEDLEFLELKAPLVLYMLDKRMCKGGATLGLSRVLPKILVSAMSGELVQNTISTHYFMKLCRKISGFDTKTFAEQWVYKSGCPKFGFWFHFNRKKMVVEIYMHQENTNKIIGTGEGASSMMADGSAINFQELTTPLFTGNLTVRIHEADGTPYEHILDIQSANHKYEVQFNTKYKRIRRNTKRFLAKQAAAAAAVAEEEQENEEGEGGTTNVLGIIPSLGLGMPMFEEQPQRQEWKIVEWGQDEEDTSGAASAMFDWIRLDAEFEWLTAIEFKQPDYMWAAQLTKDRDVVAQHEAIGALRQMASPPTSTSLLRALMDPKCFYKIRMEAAYALATCAVPTMDYVGLHQLNKMFQKRYCFPINSSQMDLDDEIPVNVGIPKPNNFSNLPDYFIQKAVVIAFSQVRDQHGLTPIKIRQFLLDLLKYNDNIGNEFSDCYYVATLISALGDALIPAPDSPDALRFDDLEGEELLMAAKSEIERFRTLDYVIPSYHNVVTAACLKTATKLMLNNLMDVDLALFMQYTRYGNFVDIRLAAFDSLFVLCGLTDNALTRYFLKIIQHDPCIFVSHYVARSTLAWLGLAMKEKTDLSQSRFVEEFAEEEGKVIIDDDRQPFGKTPQQEFQASVENLRKRFENNSELQQNIWDILNLPEHSTLDHCIRKYLLQFCEYMYKPIDVGLKVTIRVPSLPTPEVVEEPELHTPTLPKQPLQSTQPPQPVQAVESTQPTKPTKPTKSTKPTKPAQPAQPAQPTQPTQPKKPMQPTQPAQPVQSTQPILRISKPKPTAATTDGEGENEVSKVEKKAHAPAVSIKVEPAAEPRSPAAPPVVVQKAPVRPPVPKQKTATATPVMEKPAETIPPKPAPKQTKGMPAEDTKKARRLLTKLQKHRAAQSFLQPVDEVLDGAPDYFKIIKRPMDLGTVKRKLENRQYESFRRFEDDIRLMLSNCFAYNGPGTFVYNEGQTLEAVFEKELALLKGKEIEESQNLTIVESPAPQPRPTSEPALVPPKPTAAHKSSSSQPNTPATAAAPVKAQPEKKVEKEKSDKDKLVVILTKTMESPHAFEFLRPVDPIKQGIPHYRNIIRHPMDLGTIKSKLRANRYVNPQQFDSDVRLMFRNCYTFNPPNFYIHNEAKKLEELYNNEWSAYFGHLRRSAVDASQEVSAQDAQAPATKPSKATHPVQPRTKPIQNEGLPVTAPSPSKPSPTHEPQHELVKTSTVVSANARPSAAMQPQMDDNNKRRCERILRKLWQHQASQPFYEPVDAAALNIPQYYEIIKKPMDLSTVRRNLDENRYTTIWEFEKDIRQIFWNCYRFNDASSWVAQQGQALESFANQIWSTEFGDPDALKGDDKRLAQKVVGKLMAHEAAALFNEPVDCDMFTDYRQIIKSPMDLRTINEKLESGKYISLSQVDGDIRLVFSNCFTYNNSVTYAYEQGKRLEKYYQNIGKELRSKAKAASPVRPKQPTGTPATAGLAKPAAMTNTSSKTVNSTSSAKPESSKKPKEKKAPVIDEPTPMDISTPPKLHPAVKTALESLLNKLMDHKASLGFLEPVDPVGLNIPHYPLIIKKPMDLGTISKNLKAGEYKTLKDFESDVLLVFTNCYTFNGIEHPISRNAKILEGIFNKEMPGIRAKEEQLKSVSTPSPSASNGTKPAKAPTKSLKSASPNAAKAELRKYKAVLDKLQLHPSFFPFGAPVDPVLLQIPTYFDIIKKPMDFGTIRKKLEGSKYTEVDQLLRDANQVFVNCYTFNLEDDIVYKMGQEIEAEFNKLCAAKGLKTTDAIRSRQNDNKREAESTAEGQEPTKKTKFN</sequence>
<feature type="domain" description="Bromo" evidence="12">
    <location>
        <begin position="1894"/>
        <end position="1966"/>
    </location>
</feature>
<dbReference type="CDD" id="cd09839">
    <property type="entry name" value="M1_like_TAF2"/>
    <property type="match status" value="1"/>
</dbReference>
<evidence type="ECO:0000313" key="14">
    <source>
        <dbReference type="Proteomes" id="UP000605846"/>
    </source>
</evidence>
<name>A0A8H7BP87_9FUNG</name>
<dbReference type="SUPFAM" id="SSF63737">
    <property type="entry name" value="Leukotriene A4 hydrolase N-terminal domain"/>
    <property type="match status" value="1"/>
</dbReference>
<dbReference type="PANTHER" id="PTHR15137:SF9">
    <property type="entry name" value="TRANSCRIPTION INITIATION FACTOR TFIID SUBUNIT 2"/>
    <property type="match status" value="1"/>
</dbReference>
<dbReference type="Pfam" id="PF25316">
    <property type="entry name" value="TAF2_3rd"/>
    <property type="match status" value="1"/>
</dbReference>
<dbReference type="SUPFAM" id="SSF47370">
    <property type="entry name" value="Bromodomain"/>
    <property type="match status" value="6"/>
</dbReference>
<keyword evidence="4" id="KW-0805">Transcription regulation</keyword>
<feature type="compositionally biased region" description="Polar residues" evidence="11">
    <location>
        <begin position="1370"/>
        <end position="1381"/>
    </location>
</feature>
<dbReference type="GO" id="GO:0016251">
    <property type="term" value="F:RNA polymerase II general transcription initiation factor activity"/>
    <property type="evidence" value="ECO:0007669"/>
    <property type="project" value="TreeGrafter"/>
</dbReference>
<proteinExistence type="inferred from homology"/>
<dbReference type="GO" id="GO:0003682">
    <property type="term" value="F:chromatin binding"/>
    <property type="evidence" value="ECO:0007669"/>
    <property type="project" value="TreeGrafter"/>
</dbReference>
<evidence type="ECO:0000256" key="1">
    <source>
        <dbReference type="ARBA" id="ARBA00004123"/>
    </source>
</evidence>
<evidence type="ECO:0000256" key="2">
    <source>
        <dbReference type="ARBA" id="ARBA00010937"/>
    </source>
</evidence>
<gene>
    <name evidence="13" type="ORF">EC973_007483</name>
</gene>
<dbReference type="InterPro" id="IPR037813">
    <property type="entry name" value="TAF2"/>
</dbReference>
<dbReference type="InterPro" id="IPR042097">
    <property type="entry name" value="Aminopeptidase_N-like_N_sf"/>
</dbReference>
<comment type="similarity">
    <text evidence="2">Belongs to the TAF2 family.</text>
</comment>
<evidence type="ECO:0000256" key="5">
    <source>
        <dbReference type="ARBA" id="ARBA00023117"/>
    </source>
</evidence>
<feature type="region of interest" description="Disordered" evidence="11">
    <location>
        <begin position="1052"/>
        <end position="1231"/>
    </location>
</feature>
<dbReference type="EMBL" id="JABAYA010000055">
    <property type="protein sequence ID" value="KAF7727505.1"/>
    <property type="molecule type" value="Genomic_DNA"/>
</dbReference>
<evidence type="ECO:0000256" key="10">
    <source>
        <dbReference type="PROSITE-ProRule" id="PRU00035"/>
    </source>
</evidence>
<feature type="domain" description="Bromo" evidence="12">
    <location>
        <begin position="2037"/>
        <end position="2109"/>
    </location>
</feature>
<dbReference type="InterPro" id="IPR018359">
    <property type="entry name" value="Bromodomain_CS"/>
</dbReference>
<dbReference type="PRINTS" id="PR00503">
    <property type="entry name" value="BROMODOMAIN"/>
</dbReference>
<dbReference type="InterPro" id="IPR001487">
    <property type="entry name" value="Bromodomain"/>
</dbReference>
<evidence type="ECO:0000256" key="3">
    <source>
        <dbReference type="ARBA" id="ARBA00017363"/>
    </source>
</evidence>